<dbReference type="SUPFAM" id="SSF55781">
    <property type="entry name" value="GAF domain-like"/>
    <property type="match status" value="1"/>
</dbReference>
<keyword evidence="3" id="KW-1185">Reference proteome</keyword>
<dbReference type="AlphaFoldDB" id="A0A369AD52"/>
<organism evidence="2 3">
    <name type="scientific">Schleiferia thermophila</name>
    <dbReference type="NCBI Taxonomy" id="884107"/>
    <lineage>
        <taxon>Bacteria</taxon>
        <taxon>Pseudomonadati</taxon>
        <taxon>Bacteroidota</taxon>
        <taxon>Flavobacteriia</taxon>
        <taxon>Flavobacteriales</taxon>
        <taxon>Schleiferiaceae</taxon>
        <taxon>Schleiferia</taxon>
    </lineage>
</organism>
<evidence type="ECO:0000259" key="1">
    <source>
        <dbReference type="SMART" id="SM00065"/>
    </source>
</evidence>
<dbReference type="Gene3D" id="3.30.450.40">
    <property type="match status" value="1"/>
</dbReference>
<dbReference type="InterPro" id="IPR003018">
    <property type="entry name" value="GAF"/>
</dbReference>
<protein>
    <submittedName>
        <fullName evidence="2">GAF domain-containing protein</fullName>
    </submittedName>
</protein>
<dbReference type="SMART" id="SM00065">
    <property type="entry name" value="GAF"/>
    <property type="match status" value="1"/>
</dbReference>
<dbReference type="Proteomes" id="UP000253517">
    <property type="component" value="Unassembled WGS sequence"/>
</dbReference>
<accession>A0A369AD52</accession>
<dbReference type="InterPro" id="IPR029016">
    <property type="entry name" value="GAF-like_dom_sf"/>
</dbReference>
<evidence type="ECO:0000313" key="2">
    <source>
        <dbReference type="EMBL" id="RCX05354.1"/>
    </source>
</evidence>
<evidence type="ECO:0000313" key="3">
    <source>
        <dbReference type="Proteomes" id="UP000253517"/>
    </source>
</evidence>
<dbReference type="RefSeq" id="WP_037356955.1">
    <property type="nucleotide sequence ID" value="NZ_BHZF01000001.1"/>
</dbReference>
<name>A0A369AD52_9FLAO</name>
<reference evidence="2 3" key="1">
    <citation type="submission" date="2018-07" db="EMBL/GenBank/DDBJ databases">
        <title>Genomic Encyclopedia of Type Strains, Phase IV (KMG-IV): sequencing the most valuable type-strain genomes for metagenomic binning, comparative biology and taxonomic classification.</title>
        <authorList>
            <person name="Goeker M."/>
        </authorList>
    </citation>
    <scope>NUCLEOTIDE SEQUENCE [LARGE SCALE GENOMIC DNA]</scope>
    <source>
        <strain evidence="2 3">DSM 21410</strain>
    </source>
</reference>
<gene>
    <name evidence="2" type="ORF">DES35_101639</name>
</gene>
<feature type="domain" description="GAF" evidence="1">
    <location>
        <begin position="19"/>
        <end position="154"/>
    </location>
</feature>
<sequence>MSVQSVKQKIESILNSTTDSNAALSAICQTLHADIPHMDWVGFYFMNDEKQQLELGPYVGEPTEHTLIPYGRGICGQVAQTGQTLNVPDVSKSDNYLACSLKTKSEIVIPLYTTSGRLIGQLDIDSHVLNRFDPPTAEFLEEICTLISKRLYNH</sequence>
<dbReference type="Pfam" id="PF01590">
    <property type="entry name" value="GAF"/>
    <property type="match status" value="1"/>
</dbReference>
<proteinExistence type="predicted"/>
<dbReference type="EMBL" id="QPJS01000001">
    <property type="protein sequence ID" value="RCX05354.1"/>
    <property type="molecule type" value="Genomic_DNA"/>
</dbReference>
<comment type="caution">
    <text evidence="2">The sequence shown here is derived from an EMBL/GenBank/DDBJ whole genome shotgun (WGS) entry which is preliminary data.</text>
</comment>